<organism evidence="2 3">
    <name type="scientific">Paenibacillus polygoni</name>
    <dbReference type="NCBI Taxonomy" id="3050112"/>
    <lineage>
        <taxon>Bacteria</taxon>
        <taxon>Bacillati</taxon>
        <taxon>Bacillota</taxon>
        <taxon>Bacilli</taxon>
        <taxon>Bacillales</taxon>
        <taxon>Paenibacillaceae</taxon>
        <taxon>Paenibacillus</taxon>
    </lineage>
</organism>
<dbReference type="PROSITE" id="PS51257">
    <property type="entry name" value="PROKAR_LIPOPROTEIN"/>
    <property type="match status" value="1"/>
</dbReference>
<protein>
    <recommendedName>
        <fullName evidence="4">Lipoprotein</fullName>
    </recommendedName>
</protein>
<evidence type="ECO:0008006" key="4">
    <source>
        <dbReference type="Google" id="ProtNLM"/>
    </source>
</evidence>
<feature type="chain" id="PRO_5046644712" description="Lipoprotein" evidence="1">
    <location>
        <begin position="23"/>
        <end position="185"/>
    </location>
</feature>
<keyword evidence="1" id="KW-0732">Signal</keyword>
<gene>
    <name evidence="2" type="ORF">QPK24_12280</name>
</gene>
<dbReference type="EMBL" id="CP127162">
    <property type="protein sequence ID" value="WIV17232.1"/>
    <property type="molecule type" value="Genomic_DNA"/>
</dbReference>
<evidence type="ECO:0000313" key="2">
    <source>
        <dbReference type="EMBL" id="WIV17232.1"/>
    </source>
</evidence>
<dbReference type="RefSeq" id="WP_285741403.1">
    <property type="nucleotide sequence ID" value="NZ_CP127162.1"/>
</dbReference>
<evidence type="ECO:0000256" key="1">
    <source>
        <dbReference type="SAM" id="SignalP"/>
    </source>
</evidence>
<accession>A0ABY8WYK4</accession>
<sequence length="185" mass="20978">MKKVISLLALSLILLLSGCTDNGYKSIEATIRSEGIQNKQILYKQELNHSTILIYENPNGGVDAGIVYKVGNKYKWSFGGGVSLLSNETDVTWSWVNLNAKEEETQYQFYIGIVREQSISRLHIKSVGMSKNVDKYAEIVELRDGTKLWFALQDKYSNVQPGFILNGFDKDGKRIFHYEAEQSIN</sequence>
<proteinExistence type="predicted"/>
<dbReference type="Proteomes" id="UP001236415">
    <property type="component" value="Chromosome"/>
</dbReference>
<keyword evidence="3" id="KW-1185">Reference proteome</keyword>
<name>A0ABY8WYK4_9BACL</name>
<reference evidence="2 3" key="1">
    <citation type="submission" date="2023-06" db="EMBL/GenBank/DDBJ databases">
        <title>Paenibacillus polygonum sp. nov., an endophytic bacterium, isolated from Polygonum lapathifolium L. in Nanji Wetland National Nature Reserve, South of Poyang Lake, Jiangxi Province, China.</title>
        <authorList>
            <person name="Yu Z."/>
        </authorList>
    </citation>
    <scope>NUCLEOTIDE SEQUENCE [LARGE SCALE GENOMIC DNA]</scope>
    <source>
        <strain evidence="2 3">C31</strain>
    </source>
</reference>
<feature type="signal peptide" evidence="1">
    <location>
        <begin position="1"/>
        <end position="22"/>
    </location>
</feature>
<evidence type="ECO:0000313" key="3">
    <source>
        <dbReference type="Proteomes" id="UP001236415"/>
    </source>
</evidence>